<dbReference type="EMBL" id="KZ613913">
    <property type="protein sequence ID" value="PMD50840.1"/>
    <property type="molecule type" value="Genomic_DNA"/>
</dbReference>
<name>A0A2J6SJC9_9HELO</name>
<keyword evidence="2" id="KW-1185">Reference proteome</keyword>
<organism evidence="1 2">
    <name type="scientific">Hyaloscypha bicolor E</name>
    <dbReference type="NCBI Taxonomy" id="1095630"/>
    <lineage>
        <taxon>Eukaryota</taxon>
        <taxon>Fungi</taxon>
        <taxon>Dikarya</taxon>
        <taxon>Ascomycota</taxon>
        <taxon>Pezizomycotina</taxon>
        <taxon>Leotiomycetes</taxon>
        <taxon>Helotiales</taxon>
        <taxon>Hyaloscyphaceae</taxon>
        <taxon>Hyaloscypha</taxon>
        <taxon>Hyaloscypha bicolor</taxon>
    </lineage>
</organism>
<evidence type="ECO:0000313" key="1">
    <source>
        <dbReference type="EMBL" id="PMD50840.1"/>
    </source>
</evidence>
<accession>A0A2J6SJC9</accession>
<sequence>MIVSTFLAPKPVNSRPLTAQTPHFSRHNGAILRRKMAPIPTTKLYAIAPLNEILGELL</sequence>
<evidence type="ECO:0000313" key="2">
    <source>
        <dbReference type="Proteomes" id="UP000235371"/>
    </source>
</evidence>
<dbReference type="AlphaFoldDB" id="A0A2J6SJC9"/>
<dbReference type="RefSeq" id="XP_024727744.1">
    <property type="nucleotide sequence ID" value="XM_024882048.1"/>
</dbReference>
<dbReference type="GeneID" id="36590125"/>
<protein>
    <submittedName>
        <fullName evidence="1">Uncharacterized protein</fullName>
    </submittedName>
</protein>
<dbReference type="InParanoid" id="A0A2J6SJC9"/>
<proteinExistence type="predicted"/>
<dbReference type="Proteomes" id="UP000235371">
    <property type="component" value="Unassembled WGS sequence"/>
</dbReference>
<gene>
    <name evidence="1" type="ORF">K444DRAFT_622184</name>
</gene>
<reference evidence="1 2" key="1">
    <citation type="submission" date="2016-04" db="EMBL/GenBank/DDBJ databases">
        <title>A degradative enzymes factory behind the ericoid mycorrhizal symbiosis.</title>
        <authorList>
            <consortium name="DOE Joint Genome Institute"/>
            <person name="Martino E."/>
            <person name="Morin E."/>
            <person name="Grelet G."/>
            <person name="Kuo A."/>
            <person name="Kohler A."/>
            <person name="Daghino S."/>
            <person name="Barry K."/>
            <person name="Choi C."/>
            <person name="Cichocki N."/>
            <person name="Clum A."/>
            <person name="Copeland A."/>
            <person name="Hainaut M."/>
            <person name="Haridas S."/>
            <person name="Labutti K."/>
            <person name="Lindquist E."/>
            <person name="Lipzen A."/>
            <person name="Khouja H.-R."/>
            <person name="Murat C."/>
            <person name="Ohm R."/>
            <person name="Olson A."/>
            <person name="Spatafora J."/>
            <person name="Veneault-Fourrey C."/>
            <person name="Henrissat B."/>
            <person name="Grigoriev I."/>
            <person name="Martin F."/>
            <person name="Perotto S."/>
        </authorList>
    </citation>
    <scope>NUCLEOTIDE SEQUENCE [LARGE SCALE GENOMIC DNA]</scope>
    <source>
        <strain evidence="1 2">E</strain>
    </source>
</reference>